<reference evidence="3" key="1">
    <citation type="journal article" date="2019" name="Int. J. Syst. Evol. Microbiol.">
        <title>The Global Catalogue of Microorganisms (GCM) 10K type strain sequencing project: providing services to taxonomists for standard genome sequencing and annotation.</title>
        <authorList>
            <consortium name="The Broad Institute Genomics Platform"/>
            <consortium name="The Broad Institute Genome Sequencing Center for Infectious Disease"/>
            <person name="Wu L."/>
            <person name="Ma J."/>
        </authorList>
    </citation>
    <scope>NUCLEOTIDE SEQUENCE [LARGE SCALE GENOMIC DNA]</scope>
    <source>
        <strain evidence="3">JCM 16114</strain>
    </source>
</reference>
<keyword evidence="3" id="KW-1185">Reference proteome</keyword>
<comment type="caution">
    <text evidence="2">The sequence shown here is derived from an EMBL/GenBank/DDBJ whole genome shotgun (WGS) entry which is preliminary data.</text>
</comment>
<sequence length="128" mass="14474">MDERIAPVQGMKISVRTRRDVVIVDLERFLATARAAYREQDPAASEEDAAEFVADVHDAIWLLLDRDGELAHGEPQTRAEQPRQDRPDGLLLEGEMRHISLDDPLPLPGRHCFELDDSEDYFALPPEG</sequence>
<proteinExistence type="predicted"/>
<feature type="region of interest" description="Disordered" evidence="1">
    <location>
        <begin position="71"/>
        <end position="91"/>
    </location>
</feature>
<evidence type="ECO:0000313" key="2">
    <source>
        <dbReference type="EMBL" id="GAA2211360.1"/>
    </source>
</evidence>
<dbReference type="RefSeq" id="WP_344483796.1">
    <property type="nucleotide sequence ID" value="NZ_BAAAQX010000020.1"/>
</dbReference>
<protein>
    <submittedName>
        <fullName evidence="2">Uncharacterized protein</fullName>
    </submittedName>
</protein>
<evidence type="ECO:0000256" key="1">
    <source>
        <dbReference type="SAM" id="MobiDB-lite"/>
    </source>
</evidence>
<gene>
    <name evidence="2" type="ORF">GCM10009850_068190</name>
</gene>
<evidence type="ECO:0000313" key="3">
    <source>
        <dbReference type="Proteomes" id="UP001499843"/>
    </source>
</evidence>
<organism evidence="2 3">
    <name type="scientific">Nonomuraea monospora</name>
    <dbReference type="NCBI Taxonomy" id="568818"/>
    <lineage>
        <taxon>Bacteria</taxon>
        <taxon>Bacillati</taxon>
        <taxon>Actinomycetota</taxon>
        <taxon>Actinomycetes</taxon>
        <taxon>Streptosporangiales</taxon>
        <taxon>Streptosporangiaceae</taxon>
        <taxon>Nonomuraea</taxon>
    </lineage>
</organism>
<dbReference type="EMBL" id="BAAAQX010000020">
    <property type="protein sequence ID" value="GAA2211360.1"/>
    <property type="molecule type" value="Genomic_DNA"/>
</dbReference>
<accession>A0ABP5PI20</accession>
<name>A0ABP5PI20_9ACTN</name>
<dbReference type="Proteomes" id="UP001499843">
    <property type="component" value="Unassembled WGS sequence"/>
</dbReference>